<dbReference type="AlphaFoldDB" id="A0A117NIE6"/>
<keyword evidence="1" id="KW-0496">Mitochondrion</keyword>
<comment type="caution">
    <text evidence="1">The sequence shown here is derived from an EMBL/GenBank/DDBJ whole genome shotgun (WGS) entry which is preliminary data.</text>
</comment>
<protein>
    <submittedName>
        <fullName evidence="1">Uncharacterized protein</fullName>
    </submittedName>
</protein>
<name>A0A117NIE6_PICGL</name>
<gene>
    <name evidence="1" type="ORF">ABT39_MTgene3079</name>
</gene>
<reference evidence="1" key="1">
    <citation type="journal article" date="2015" name="Genome Biol. Evol.">
        <title>Organellar Genomes of White Spruce (Picea glauca): Assembly and Annotation.</title>
        <authorList>
            <person name="Jackman S.D."/>
            <person name="Warren R.L."/>
            <person name="Gibb E.A."/>
            <person name="Vandervalk B.P."/>
            <person name="Mohamadi H."/>
            <person name="Chu J."/>
            <person name="Raymond A."/>
            <person name="Pleasance S."/>
            <person name="Coope R."/>
            <person name="Wildung M.R."/>
            <person name="Ritland C.E."/>
            <person name="Bousquet J."/>
            <person name="Jones S.J."/>
            <person name="Bohlmann J."/>
            <person name="Birol I."/>
        </authorList>
    </citation>
    <scope>NUCLEOTIDE SEQUENCE [LARGE SCALE GENOMIC DNA]</scope>
    <source>
        <tissue evidence="1">Flushing bud</tissue>
    </source>
</reference>
<sequence>MDKSNSLVFPLVFPGNSEKCTGTLISVFFSGFDRVDRAMTYSLTGSINLSQEIYILTTSQGANHPNMYVITSFEFLV</sequence>
<accession>A0A117NIE6</accession>
<evidence type="ECO:0000313" key="1">
    <source>
        <dbReference type="EMBL" id="KUM49852.1"/>
    </source>
</evidence>
<geneLocation type="mitochondrion" evidence="1"/>
<organism evidence="1">
    <name type="scientific">Picea glauca</name>
    <name type="common">White spruce</name>
    <name type="synonym">Pinus glauca</name>
    <dbReference type="NCBI Taxonomy" id="3330"/>
    <lineage>
        <taxon>Eukaryota</taxon>
        <taxon>Viridiplantae</taxon>
        <taxon>Streptophyta</taxon>
        <taxon>Embryophyta</taxon>
        <taxon>Tracheophyta</taxon>
        <taxon>Spermatophyta</taxon>
        <taxon>Pinopsida</taxon>
        <taxon>Pinidae</taxon>
        <taxon>Conifers I</taxon>
        <taxon>Pinales</taxon>
        <taxon>Pinaceae</taxon>
        <taxon>Picea</taxon>
    </lineage>
</organism>
<proteinExistence type="predicted"/>
<dbReference type="EMBL" id="LKAM01000002">
    <property type="protein sequence ID" value="KUM49852.1"/>
    <property type="molecule type" value="Genomic_DNA"/>
</dbReference>